<protein>
    <recommendedName>
        <fullName evidence="1">Replication factor A C-terminal domain-containing protein</fullName>
    </recommendedName>
</protein>
<dbReference type="InterPro" id="IPR012340">
    <property type="entry name" value="NA-bd_OB-fold"/>
</dbReference>
<keyword evidence="3" id="KW-1185">Reference proteome</keyword>
<dbReference type="Gene3D" id="2.40.50.140">
    <property type="entry name" value="Nucleic acid-binding proteins"/>
    <property type="match status" value="1"/>
</dbReference>
<sequence length="181" mass="20371">MNNKYNCFDTGTLQLKCTNGTYVYVNPTAVETGQLQDLYVSGIPPAPAAIAVAILTTTLSDILQLEKKEAQGKTFVINGHISEVHAYKEWYYKACPACHQCVYEKKSGWYCTRDENLVKPSNMFRLPATITDGTGNIEATVFDKVARYLLNKTCDELLEMSNPVDAFLKIENQETQYHIQI</sequence>
<dbReference type="Proteomes" id="UP001206925">
    <property type="component" value="Unassembled WGS sequence"/>
</dbReference>
<evidence type="ECO:0000259" key="1">
    <source>
        <dbReference type="Pfam" id="PF08646"/>
    </source>
</evidence>
<dbReference type="EMBL" id="JAMZMK010012141">
    <property type="protein sequence ID" value="KAI7724906.1"/>
    <property type="molecule type" value="Genomic_DNA"/>
</dbReference>
<dbReference type="PANTHER" id="PTHR47165:SF4">
    <property type="entry name" value="OS03G0429900 PROTEIN"/>
    <property type="match status" value="1"/>
</dbReference>
<dbReference type="PANTHER" id="PTHR47165">
    <property type="entry name" value="OS03G0429900 PROTEIN"/>
    <property type="match status" value="1"/>
</dbReference>
<gene>
    <name evidence="2" type="ORF">M8C21_014089</name>
</gene>
<dbReference type="InterPro" id="IPR013955">
    <property type="entry name" value="Rep_factor-A_C"/>
</dbReference>
<reference evidence="2" key="1">
    <citation type="submission" date="2022-06" db="EMBL/GenBank/DDBJ databases">
        <title>Uncovering the hologenomic basis of an extraordinary plant invasion.</title>
        <authorList>
            <person name="Bieker V.C."/>
            <person name="Martin M.D."/>
            <person name="Gilbert T."/>
            <person name="Hodgins K."/>
            <person name="Battlay P."/>
            <person name="Petersen B."/>
            <person name="Wilson J."/>
        </authorList>
    </citation>
    <scope>NUCLEOTIDE SEQUENCE</scope>
    <source>
        <strain evidence="2">AA19_3_7</strain>
        <tissue evidence="2">Leaf</tissue>
    </source>
</reference>
<comment type="caution">
    <text evidence="2">The sequence shown here is derived from an EMBL/GenBank/DDBJ whole genome shotgun (WGS) entry which is preliminary data.</text>
</comment>
<dbReference type="SUPFAM" id="SSF50249">
    <property type="entry name" value="Nucleic acid-binding proteins"/>
    <property type="match status" value="1"/>
</dbReference>
<dbReference type="Pfam" id="PF08646">
    <property type="entry name" value="Rep_fac-A_C"/>
    <property type="match status" value="1"/>
</dbReference>
<evidence type="ECO:0000313" key="2">
    <source>
        <dbReference type="EMBL" id="KAI7724906.1"/>
    </source>
</evidence>
<accession>A0AAD5BKL3</accession>
<name>A0AAD5BKL3_AMBAR</name>
<evidence type="ECO:0000313" key="3">
    <source>
        <dbReference type="Proteomes" id="UP001206925"/>
    </source>
</evidence>
<organism evidence="2 3">
    <name type="scientific">Ambrosia artemisiifolia</name>
    <name type="common">Common ragweed</name>
    <dbReference type="NCBI Taxonomy" id="4212"/>
    <lineage>
        <taxon>Eukaryota</taxon>
        <taxon>Viridiplantae</taxon>
        <taxon>Streptophyta</taxon>
        <taxon>Embryophyta</taxon>
        <taxon>Tracheophyta</taxon>
        <taxon>Spermatophyta</taxon>
        <taxon>Magnoliopsida</taxon>
        <taxon>eudicotyledons</taxon>
        <taxon>Gunneridae</taxon>
        <taxon>Pentapetalae</taxon>
        <taxon>asterids</taxon>
        <taxon>campanulids</taxon>
        <taxon>Asterales</taxon>
        <taxon>Asteraceae</taxon>
        <taxon>Asteroideae</taxon>
        <taxon>Heliantheae alliance</taxon>
        <taxon>Heliantheae</taxon>
        <taxon>Ambrosia</taxon>
    </lineage>
</organism>
<dbReference type="AlphaFoldDB" id="A0AAD5BKL3"/>
<proteinExistence type="predicted"/>
<feature type="domain" description="Replication factor A C-terminal" evidence="1">
    <location>
        <begin position="77"/>
        <end position="165"/>
    </location>
</feature>